<dbReference type="OrthoDB" id="193465at2759"/>
<reference evidence="2" key="2">
    <citation type="submission" date="2021-04" db="EMBL/GenBank/DDBJ databases">
        <authorList>
            <person name="Podell S."/>
        </authorList>
    </citation>
    <scope>NUCLEOTIDE SEQUENCE</scope>
    <source>
        <strain evidence="2">Hildebrandi</strain>
    </source>
</reference>
<name>A0A9K3L3D7_9STRA</name>
<evidence type="ECO:0000256" key="1">
    <source>
        <dbReference type="SAM" id="MobiDB-lite"/>
    </source>
</evidence>
<accession>A0A9K3L3D7</accession>
<proteinExistence type="predicted"/>
<sequence length="510" mass="56988">MFAKIGRRIVQGGSFSHYRSANSCPIFVCYSSAASNVGCVSLDASVKVGGKSYQPSRKRDHPWKHSDRLSSRNNLNENSCAFFSSSRDFNTIAATASSNNDYLKFHASSLGLESRLIRPVLSSIRQLPEVETVLNNKEMFASHSTLENLNRASQIFSSFQNGGREHMAIQSLIAECQQRMGSYMEVLQTLEELQSSANQEALPPHFQYDILLAKAKVNWNNGDFAESQRLCESMIAMYDDFEETFPATNLHMASAMTGKALSQLAAMKNLEDAYSVRDYFQISVKFLERHPPTANTLPQAVVMLNSGIAEAIYNMFLEETNNVSVPMDAALRSWFQGLQKVDVHKNSNFLENAASQYLQANIQSNLAWGVLNYEQDRTDYLLKASDYAKKALSVYDDQNGALGKEGLSHVLTVVASCYFKAESAVTAEGLFQSAIDRKGNEPSGTGKLLQLKEAYHQYASLCRQWEKREGDAKRLEKESQTIDESLPPGWQSKSGMYGNLWFWTPGEMVP</sequence>
<dbReference type="AlphaFoldDB" id="A0A9K3L3D7"/>
<evidence type="ECO:0000313" key="2">
    <source>
        <dbReference type="EMBL" id="KAG7354123.1"/>
    </source>
</evidence>
<gene>
    <name evidence="2" type="ORF">IV203_003479</name>
</gene>
<evidence type="ECO:0000313" key="3">
    <source>
        <dbReference type="Proteomes" id="UP000693970"/>
    </source>
</evidence>
<comment type="caution">
    <text evidence="2">The sequence shown here is derived from an EMBL/GenBank/DDBJ whole genome shotgun (WGS) entry which is preliminary data.</text>
</comment>
<protein>
    <submittedName>
        <fullName evidence="2">Uncharacterized protein</fullName>
    </submittedName>
</protein>
<keyword evidence="3" id="KW-1185">Reference proteome</keyword>
<feature type="region of interest" description="Disordered" evidence="1">
    <location>
        <begin position="50"/>
        <end position="70"/>
    </location>
</feature>
<dbReference type="Proteomes" id="UP000693970">
    <property type="component" value="Unassembled WGS sequence"/>
</dbReference>
<dbReference type="EMBL" id="JAGRRH010000016">
    <property type="protein sequence ID" value="KAG7354123.1"/>
    <property type="molecule type" value="Genomic_DNA"/>
</dbReference>
<organism evidence="2 3">
    <name type="scientific">Nitzschia inconspicua</name>
    <dbReference type="NCBI Taxonomy" id="303405"/>
    <lineage>
        <taxon>Eukaryota</taxon>
        <taxon>Sar</taxon>
        <taxon>Stramenopiles</taxon>
        <taxon>Ochrophyta</taxon>
        <taxon>Bacillariophyta</taxon>
        <taxon>Bacillariophyceae</taxon>
        <taxon>Bacillariophycidae</taxon>
        <taxon>Bacillariales</taxon>
        <taxon>Bacillariaceae</taxon>
        <taxon>Nitzschia</taxon>
    </lineage>
</organism>
<reference evidence="2" key="1">
    <citation type="journal article" date="2021" name="Sci. Rep.">
        <title>Diploid genomic architecture of Nitzschia inconspicua, an elite biomass production diatom.</title>
        <authorList>
            <person name="Oliver A."/>
            <person name="Podell S."/>
            <person name="Pinowska A."/>
            <person name="Traller J.C."/>
            <person name="Smith S.R."/>
            <person name="McClure R."/>
            <person name="Beliaev A."/>
            <person name="Bohutskyi P."/>
            <person name="Hill E.A."/>
            <person name="Rabines A."/>
            <person name="Zheng H."/>
            <person name="Allen L.Z."/>
            <person name="Kuo A."/>
            <person name="Grigoriev I.V."/>
            <person name="Allen A.E."/>
            <person name="Hazlebeck D."/>
            <person name="Allen E.E."/>
        </authorList>
    </citation>
    <scope>NUCLEOTIDE SEQUENCE</scope>
    <source>
        <strain evidence="2">Hildebrandi</strain>
    </source>
</reference>